<name>A0A1G8AKP4_ANETH</name>
<gene>
    <name evidence="1" type="ORF">K3F53_18460</name>
    <name evidence="2" type="ORF">SAMN04489735_101649</name>
</gene>
<accession>A0A1G8AKP4</accession>
<dbReference type="EMBL" id="CP080764">
    <property type="protein sequence ID" value="QYY42763.1"/>
    <property type="molecule type" value="Genomic_DNA"/>
</dbReference>
<evidence type="ECO:0000313" key="4">
    <source>
        <dbReference type="Proteomes" id="UP000826616"/>
    </source>
</evidence>
<evidence type="ECO:0000313" key="1">
    <source>
        <dbReference type="EMBL" id="QYY42763.1"/>
    </source>
</evidence>
<reference evidence="1 4" key="2">
    <citation type="submission" date="2021-08" db="EMBL/GenBank/DDBJ databases">
        <title>Complete genome sequence of the strain Aneurinibacillus thermoaerophilus CCM 8960.</title>
        <authorList>
            <person name="Musilova J."/>
            <person name="Kourilova X."/>
            <person name="Pernicova I."/>
            <person name="Bezdicek M."/>
            <person name="Lengerova M."/>
            <person name="Obruca S."/>
            <person name="Sedlar K."/>
        </authorList>
    </citation>
    <scope>NUCLEOTIDE SEQUENCE [LARGE SCALE GENOMIC DNA]</scope>
    <source>
        <strain evidence="1 4">CCM 8960</strain>
    </source>
</reference>
<protein>
    <submittedName>
        <fullName evidence="2">Uncharacterized protein</fullName>
    </submittedName>
</protein>
<evidence type="ECO:0000313" key="3">
    <source>
        <dbReference type="Proteomes" id="UP000198956"/>
    </source>
</evidence>
<dbReference type="AlphaFoldDB" id="A0A1G8AKP4"/>
<organism evidence="2 3">
    <name type="scientific">Aneurinibacillus thermoaerophilus</name>
    <dbReference type="NCBI Taxonomy" id="143495"/>
    <lineage>
        <taxon>Bacteria</taxon>
        <taxon>Bacillati</taxon>
        <taxon>Bacillota</taxon>
        <taxon>Bacilli</taxon>
        <taxon>Bacillales</taxon>
        <taxon>Paenibacillaceae</taxon>
        <taxon>Aneurinibacillus group</taxon>
        <taxon>Aneurinibacillus</taxon>
    </lineage>
</organism>
<dbReference type="RefSeq" id="WP_057897259.1">
    <property type="nucleotide sequence ID" value="NZ_CP080764.1"/>
</dbReference>
<evidence type="ECO:0000313" key="2">
    <source>
        <dbReference type="EMBL" id="SDH21423.1"/>
    </source>
</evidence>
<dbReference type="EMBL" id="FNDE01000016">
    <property type="protein sequence ID" value="SDH21423.1"/>
    <property type="molecule type" value="Genomic_DNA"/>
</dbReference>
<dbReference type="Proteomes" id="UP000198956">
    <property type="component" value="Unassembled WGS sequence"/>
</dbReference>
<dbReference type="OrthoDB" id="2678908at2"/>
<sequence>MWQALSISHNIFGFQLEQNWDEAWTAVALVKEMHDKLEIRVDIHIFYVKSREEYEQLLEAIRYFANMKKREAGKKNCVIYFQCKGILTEAIELPLPVTRYKNGRMFVDVEFSEELGNI</sequence>
<proteinExistence type="predicted"/>
<keyword evidence="4" id="KW-1185">Reference proteome</keyword>
<dbReference type="GeneID" id="97143367"/>
<dbReference type="Proteomes" id="UP000826616">
    <property type="component" value="Chromosome"/>
</dbReference>
<reference evidence="2 3" key="1">
    <citation type="submission" date="2016-10" db="EMBL/GenBank/DDBJ databases">
        <authorList>
            <person name="de Groot N.N."/>
        </authorList>
    </citation>
    <scope>NUCLEOTIDE SEQUENCE [LARGE SCALE GENOMIC DNA]</scope>
    <source>
        <strain evidence="2 3">L 420-91</strain>
    </source>
</reference>